<evidence type="ECO:0000256" key="1">
    <source>
        <dbReference type="SAM" id="MobiDB-lite"/>
    </source>
</evidence>
<dbReference type="Proteomes" id="UP000789572">
    <property type="component" value="Unassembled WGS sequence"/>
</dbReference>
<dbReference type="EMBL" id="CAJVPJ010003783">
    <property type="protein sequence ID" value="CAG8644770.1"/>
    <property type="molecule type" value="Genomic_DNA"/>
</dbReference>
<feature type="compositionally biased region" description="Polar residues" evidence="1">
    <location>
        <begin position="91"/>
        <end position="107"/>
    </location>
</feature>
<evidence type="ECO:0000313" key="2">
    <source>
        <dbReference type="EMBL" id="CAG8644770.1"/>
    </source>
</evidence>
<feature type="compositionally biased region" description="Basic residues" evidence="1">
    <location>
        <begin position="108"/>
        <end position="117"/>
    </location>
</feature>
<protein>
    <submittedName>
        <fullName evidence="2">5092_t:CDS:1</fullName>
    </submittedName>
</protein>
<comment type="caution">
    <text evidence="2">The sequence shown here is derived from an EMBL/GenBank/DDBJ whole genome shotgun (WGS) entry which is preliminary data.</text>
</comment>
<organism evidence="2 3">
    <name type="scientific">Paraglomus occultum</name>
    <dbReference type="NCBI Taxonomy" id="144539"/>
    <lineage>
        <taxon>Eukaryota</taxon>
        <taxon>Fungi</taxon>
        <taxon>Fungi incertae sedis</taxon>
        <taxon>Mucoromycota</taxon>
        <taxon>Glomeromycotina</taxon>
        <taxon>Glomeromycetes</taxon>
        <taxon>Paraglomerales</taxon>
        <taxon>Paraglomeraceae</taxon>
        <taxon>Paraglomus</taxon>
    </lineage>
</organism>
<name>A0A9N9DLS9_9GLOM</name>
<keyword evidence="3" id="KW-1185">Reference proteome</keyword>
<dbReference type="AlphaFoldDB" id="A0A9N9DLS9"/>
<sequence length="117" mass="13108">PLTVESQSRYFSHLPTVLVWIFVYIVRQAQHAKTEEWQGTPPALGHLLEDLQCPVSSSRPLKFFVALDSSWSLICIEKGRAKISKCCPTLSTGQRMNTSPNKSTHSQIRNRKKAAAA</sequence>
<reference evidence="2" key="1">
    <citation type="submission" date="2021-06" db="EMBL/GenBank/DDBJ databases">
        <authorList>
            <person name="Kallberg Y."/>
            <person name="Tangrot J."/>
            <person name="Rosling A."/>
        </authorList>
    </citation>
    <scope>NUCLEOTIDE SEQUENCE</scope>
    <source>
        <strain evidence="2">IA702</strain>
    </source>
</reference>
<feature type="region of interest" description="Disordered" evidence="1">
    <location>
        <begin position="91"/>
        <end position="117"/>
    </location>
</feature>
<feature type="non-terminal residue" evidence="2">
    <location>
        <position position="1"/>
    </location>
</feature>
<gene>
    <name evidence="2" type="ORF">POCULU_LOCUS9621</name>
</gene>
<accession>A0A9N9DLS9</accession>
<evidence type="ECO:0000313" key="3">
    <source>
        <dbReference type="Proteomes" id="UP000789572"/>
    </source>
</evidence>
<proteinExistence type="predicted"/>